<dbReference type="GO" id="GO:0009244">
    <property type="term" value="P:lipopolysaccharide core region biosynthetic process"/>
    <property type="evidence" value="ECO:0007669"/>
    <property type="project" value="TreeGrafter"/>
</dbReference>
<organism evidence="4 5">
    <name type="scientific">Tectimicrobiota bacterium</name>
    <dbReference type="NCBI Taxonomy" id="2528274"/>
    <lineage>
        <taxon>Bacteria</taxon>
        <taxon>Pseudomonadati</taxon>
        <taxon>Nitrospinota/Tectimicrobiota group</taxon>
        <taxon>Candidatus Tectimicrobiota</taxon>
    </lineage>
</organism>
<accession>A0A932ZTD5</accession>
<evidence type="ECO:0000256" key="3">
    <source>
        <dbReference type="SAM" id="MobiDB-lite"/>
    </source>
</evidence>
<proteinExistence type="predicted"/>
<dbReference type="Pfam" id="PF01075">
    <property type="entry name" value="Glyco_transf_9"/>
    <property type="match status" value="1"/>
</dbReference>
<dbReference type="GO" id="GO:0005829">
    <property type="term" value="C:cytosol"/>
    <property type="evidence" value="ECO:0007669"/>
    <property type="project" value="TreeGrafter"/>
</dbReference>
<dbReference type="InterPro" id="IPR002201">
    <property type="entry name" value="Glyco_trans_9"/>
</dbReference>
<feature type="compositionally biased region" description="Pro residues" evidence="3">
    <location>
        <begin position="41"/>
        <end position="51"/>
    </location>
</feature>
<keyword evidence="1" id="KW-0328">Glycosyltransferase</keyword>
<protein>
    <submittedName>
        <fullName evidence="4">Glycosyltransferase family 9 protein</fullName>
    </submittedName>
</protein>
<evidence type="ECO:0000256" key="1">
    <source>
        <dbReference type="ARBA" id="ARBA00022676"/>
    </source>
</evidence>
<dbReference type="Gene3D" id="3.40.50.2000">
    <property type="entry name" value="Glycogen Phosphorylase B"/>
    <property type="match status" value="2"/>
</dbReference>
<keyword evidence="2" id="KW-0808">Transferase</keyword>
<evidence type="ECO:0000256" key="2">
    <source>
        <dbReference type="ARBA" id="ARBA00022679"/>
    </source>
</evidence>
<dbReference type="CDD" id="cd03789">
    <property type="entry name" value="GT9_LPS_heptosyltransferase"/>
    <property type="match status" value="1"/>
</dbReference>
<comment type="caution">
    <text evidence="4">The sequence shown here is derived from an EMBL/GenBank/DDBJ whole genome shotgun (WGS) entry which is preliminary data.</text>
</comment>
<dbReference type="InterPro" id="IPR051199">
    <property type="entry name" value="LPS_LOS_Heptosyltrfase"/>
</dbReference>
<gene>
    <name evidence="4" type="ORF">HY618_00770</name>
</gene>
<sequence length="445" mass="47532">MLSRRLAYIRRGAERVHAGGGPDILPPRTPPFEGLLDLPGRLPPPEGPPPAGREEKPPCPYAYREPWVRRAVGLVDAVGERLLARRRERPAGIRRVLLLRPDHLGDVIFALPAIEALRRALPEARIDLLVGPWSRPLFPPGAGEGMEFLFFDAPWLARPPRARLGLRGALSLARRLRQRAREIGGAYDLAVDLRGDFRLILAARLAGARYLAGRGITGLGFLLDAEGREVPGRHQVEGNLALLEAAGFGPLETVNPSIALSGEEVEAGRAVLRAHGAANAKLVVGVHPGAGTATKRWAPEKFAALITRIAAELPARVLLLGGPGDRPAADAVLAAMGEARSSRRMADLCGALPTLRAFMGVARACHLFVGNDSGPSHIAAALGVPVLCLFSGTNDPAEWGPRGGAVVILRRRIECEGCGLAECGHHSCMVQLDVEAVFQAVRRCV</sequence>
<dbReference type="EMBL" id="JACQRX010000034">
    <property type="protein sequence ID" value="MBI4250966.1"/>
    <property type="molecule type" value="Genomic_DNA"/>
</dbReference>
<dbReference type="GO" id="GO:0008713">
    <property type="term" value="F:ADP-heptose-lipopolysaccharide heptosyltransferase activity"/>
    <property type="evidence" value="ECO:0007669"/>
    <property type="project" value="TreeGrafter"/>
</dbReference>
<evidence type="ECO:0000313" key="5">
    <source>
        <dbReference type="Proteomes" id="UP000752292"/>
    </source>
</evidence>
<evidence type="ECO:0000313" key="4">
    <source>
        <dbReference type="EMBL" id="MBI4250966.1"/>
    </source>
</evidence>
<dbReference type="AlphaFoldDB" id="A0A932ZTD5"/>
<dbReference type="PANTHER" id="PTHR30160">
    <property type="entry name" value="TETRAACYLDISACCHARIDE 4'-KINASE-RELATED"/>
    <property type="match status" value="1"/>
</dbReference>
<dbReference type="Proteomes" id="UP000752292">
    <property type="component" value="Unassembled WGS sequence"/>
</dbReference>
<reference evidence="4" key="1">
    <citation type="submission" date="2020-07" db="EMBL/GenBank/DDBJ databases">
        <title>Huge and variable diversity of episymbiotic CPR bacteria and DPANN archaea in groundwater ecosystems.</title>
        <authorList>
            <person name="He C.Y."/>
            <person name="Keren R."/>
            <person name="Whittaker M."/>
            <person name="Farag I.F."/>
            <person name="Doudna J."/>
            <person name="Cate J.H.D."/>
            <person name="Banfield J.F."/>
        </authorList>
    </citation>
    <scope>NUCLEOTIDE SEQUENCE</scope>
    <source>
        <strain evidence="4">NC_groundwater_1370_Ag_S-0.2um_69_93</strain>
    </source>
</reference>
<feature type="region of interest" description="Disordered" evidence="3">
    <location>
        <begin position="17"/>
        <end position="58"/>
    </location>
</feature>
<name>A0A932ZTD5_UNCTE</name>
<dbReference type="SUPFAM" id="SSF53756">
    <property type="entry name" value="UDP-Glycosyltransferase/glycogen phosphorylase"/>
    <property type="match status" value="1"/>
</dbReference>